<dbReference type="EMBL" id="JBEZAE010000054">
    <property type="protein sequence ID" value="MEU7076006.1"/>
    <property type="molecule type" value="Genomic_DNA"/>
</dbReference>
<comment type="caution">
    <text evidence="1">The sequence shown here is derived from an EMBL/GenBank/DDBJ whole genome shotgun (WGS) entry which is preliminary data.</text>
</comment>
<keyword evidence="2" id="KW-1185">Reference proteome</keyword>
<sequence length="70" mass="7788">MSVDVTVRHQPGLCVFSAGSRLLLSRLSRPVLLAVVDEHLQDVDFWRTDEYRSFVPPLHADAGRALAGSR</sequence>
<name>A0ABV3CMJ7_9ACTN</name>
<protein>
    <submittedName>
        <fullName evidence="1">Uncharacterized protein</fullName>
    </submittedName>
</protein>
<gene>
    <name evidence="1" type="ORF">AB0A88_38715</name>
</gene>
<proteinExistence type="predicted"/>
<organism evidence="1 2">
    <name type="scientific">Streptomyces narbonensis</name>
    <dbReference type="NCBI Taxonomy" id="67333"/>
    <lineage>
        <taxon>Bacteria</taxon>
        <taxon>Bacillati</taxon>
        <taxon>Actinomycetota</taxon>
        <taxon>Actinomycetes</taxon>
        <taxon>Kitasatosporales</taxon>
        <taxon>Streptomycetaceae</taxon>
        <taxon>Streptomyces</taxon>
    </lineage>
</organism>
<dbReference type="Proteomes" id="UP001551329">
    <property type="component" value="Unassembled WGS sequence"/>
</dbReference>
<reference evidence="1 2" key="1">
    <citation type="submission" date="2024-06" db="EMBL/GenBank/DDBJ databases">
        <title>The Natural Products Discovery Center: Release of the First 8490 Sequenced Strains for Exploring Actinobacteria Biosynthetic Diversity.</title>
        <authorList>
            <person name="Kalkreuter E."/>
            <person name="Kautsar S.A."/>
            <person name="Yang D."/>
            <person name="Bader C.D."/>
            <person name="Teijaro C.N."/>
            <person name="Fluegel L."/>
            <person name="Davis C.M."/>
            <person name="Simpson J.R."/>
            <person name="Lauterbach L."/>
            <person name="Steele A.D."/>
            <person name="Gui C."/>
            <person name="Meng S."/>
            <person name="Li G."/>
            <person name="Viehrig K."/>
            <person name="Ye F."/>
            <person name="Su P."/>
            <person name="Kiefer A.F."/>
            <person name="Nichols A."/>
            <person name="Cepeda A.J."/>
            <person name="Yan W."/>
            <person name="Fan B."/>
            <person name="Jiang Y."/>
            <person name="Adhikari A."/>
            <person name="Zheng C.-J."/>
            <person name="Schuster L."/>
            <person name="Cowan T.M."/>
            <person name="Smanski M.J."/>
            <person name="Chevrette M.G."/>
            <person name="De Carvalho L.P.S."/>
            <person name="Shen B."/>
        </authorList>
    </citation>
    <scope>NUCLEOTIDE SEQUENCE [LARGE SCALE GENOMIC DNA]</scope>
    <source>
        <strain evidence="1 2">NPDC045974</strain>
    </source>
</reference>
<accession>A0ABV3CMJ7</accession>
<dbReference type="RefSeq" id="WP_358478527.1">
    <property type="nucleotide sequence ID" value="NZ_JBEZAE010000054.1"/>
</dbReference>
<evidence type="ECO:0000313" key="1">
    <source>
        <dbReference type="EMBL" id="MEU7076006.1"/>
    </source>
</evidence>
<evidence type="ECO:0000313" key="2">
    <source>
        <dbReference type="Proteomes" id="UP001551329"/>
    </source>
</evidence>